<dbReference type="EMBL" id="OB661119">
    <property type="protein sequence ID" value="CAD7227379.1"/>
    <property type="molecule type" value="Genomic_DNA"/>
</dbReference>
<sequence>MQVEETVRFATTNWFTTLLDCNLNQRDPFPVLNHPVSLLTHQASLRHALPPSALASWCASTQRRIQSLGGIGRGGLAGGKLFQTILVVKTIMSRLSIFERFCAYTGLGMLPKEYNKAVHGPFYPFRYYGKPDIPFGQVKIGELAAWIGRREKTPTAMARAVSRGWHRQRRYHW</sequence>
<evidence type="ECO:0000256" key="4">
    <source>
        <dbReference type="ARBA" id="ARBA00022547"/>
    </source>
</evidence>
<protein>
    <submittedName>
        <fullName evidence="10">Uncharacterized protein</fullName>
    </submittedName>
</protein>
<gene>
    <name evidence="10" type="ORF">CTOB1V02_LOCUS5287</name>
</gene>
<evidence type="ECO:0000256" key="7">
    <source>
        <dbReference type="ARBA" id="ARBA00023128"/>
    </source>
</evidence>
<dbReference type="GO" id="GO:0031966">
    <property type="term" value="C:mitochondrial membrane"/>
    <property type="evidence" value="ECO:0007669"/>
    <property type="project" value="UniProtKB-SubCell"/>
</dbReference>
<keyword evidence="4" id="KW-0138">CF(0)</keyword>
<dbReference type="InterPro" id="IPR019344">
    <property type="entry name" value="F1F0-ATPsyn_F_prd"/>
</dbReference>
<evidence type="ECO:0000256" key="9">
    <source>
        <dbReference type="ARBA" id="ARBA00023310"/>
    </source>
</evidence>
<evidence type="ECO:0000256" key="2">
    <source>
        <dbReference type="ARBA" id="ARBA00005895"/>
    </source>
</evidence>
<evidence type="ECO:0000256" key="5">
    <source>
        <dbReference type="ARBA" id="ARBA00022781"/>
    </source>
</evidence>
<keyword evidence="5" id="KW-0375">Hydrogen ion transport</keyword>
<comment type="subcellular location">
    <subcellularLocation>
        <location evidence="1">Mitochondrion membrane</location>
    </subcellularLocation>
</comment>
<evidence type="ECO:0000256" key="3">
    <source>
        <dbReference type="ARBA" id="ARBA00022448"/>
    </source>
</evidence>
<keyword evidence="7" id="KW-0496">Mitochondrion</keyword>
<evidence type="ECO:0000256" key="6">
    <source>
        <dbReference type="ARBA" id="ARBA00023065"/>
    </source>
</evidence>
<name>A0A7R8WDL5_9CRUS</name>
<dbReference type="AlphaFoldDB" id="A0A7R8WDL5"/>
<keyword evidence="6" id="KW-0406">Ion transport</keyword>
<evidence type="ECO:0000256" key="1">
    <source>
        <dbReference type="ARBA" id="ARBA00004325"/>
    </source>
</evidence>
<dbReference type="GO" id="GO:1902600">
    <property type="term" value="P:proton transmembrane transport"/>
    <property type="evidence" value="ECO:0007669"/>
    <property type="project" value="UniProtKB-KW"/>
</dbReference>
<keyword evidence="8" id="KW-0472">Membrane</keyword>
<reference evidence="10" key="1">
    <citation type="submission" date="2020-11" db="EMBL/GenBank/DDBJ databases">
        <authorList>
            <person name="Tran Van P."/>
        </authorList>
    </citation>
    <scope>NUCLEOTIDE SEQUENCE</scope>
</reference>
<keyword evidence="9" id="KW-0066">ATP synthesis</keyword>
<accession>A0A7R8WDL5</accession>
<proteinExistence type="inferred from homology"/>
<comment type="similarity">
    <text evidence="2">Belongs to the ATPase F chain family.</text>
</comment>
<dbReference type="GO" id="GO:0045259">
    <property type="term" value="C:proton-transporting ATP synthase complex"/>
    <property type="evidence" value="ECO:0007669"/>
    <property type="project" value="UniProtKB-KW"/>
</dbReference>
<dbReference type="OrthoDB" id="8921675at2759"/>
<evidence type="ECO:0000256" key="8">
    <source>
        <dbReference type="ARBA" id="ARBA00023136"/>
    </source>
</evidence>
<evidence type="ECO:0000313" key="10">
    <source>
        <dbReference type="EMBL" id="CAD7227379.1"/>
    </source>
</evidence>
<keyword evidence="3" id="KW-0813">Transport</keyword>
<organism evidence="10">
    <name type="scientific">Cyprideis torosa</name>
    <dbReference type="NCBI Taxonomy" id="163714"/>
    <lineage>
        <taxon>Eukaryota</taxon>
        <taxon>Metazoa</taxon>
        <taxon>Ecdysozoa</taxon>
        <taxon>Arthropoda</taxon>
        <taxon>Crustacea</taxon>
        <taxon>Oligostraca</taxon>
        <taxon>Ostracoda</taxon>
        <taxon>Podocopa</taxon>
        <taxon>Podocopida</taxon>
        <taxon>Cytherocopina</taxon>
        <taxon>Cytheroidea</taxon>
        <taxon>Cytherideidae</taxon>
        <taxon>Cyprideis</taxon>
    </lineage>
</organism>
<dbReference type="Pfam" id="PF10206">
    <property type="entry name" value="WRW"/>
    <property type="match status" value="1"/>
</dbReference>
<dbReference type="GO" id="GO:0006754">
    <property type="term" value="P:ATP biosynthetic process"/>
    <property type="evidence" value="ECO:0007669"/>
    <property type="project" value="UniProtKB-KW"/>
</dbReference>